<reference evidence="6 7" key="1">
    <citation type="submission" date="2019-01" db="EMBL/GenBank/DDBJ databases">
        <authorList>
            <person name="Sayadi A."/>
        </authorList>
    </citation>
    <scope>NUCLEOTIDE SEQUENCE [LARGE SCALE GENOMIC DNA]</scope>
</reference>
<dbReference type="GO" id="GO:0003723">
    <property type="term" value="F:RNA binding"/>
    <property type="evidence" value="ECO:0007669"/>
    <property type="project" value="UniProtKB-KW"/>
</dbReference>
<evidence type="ECO:0000259" key="5">
    <source>
        <dbReference type="PROSITE" id="PS50174"/>
    </source>
</evidence>
<evidence type="ECO:0000313" key="7">
    <source>
        <dbReference type="Proteomes" id="UP000410492"/>
    </source>
</evidence>
<dbReference type="PANTHER" id="PTHR13948:SF3">
    <property type="entry name" value="FI21118P1"/>
    <property type="match status" value="1"/>
</dbReference>
<dbReference type="GO" id="GO:0005634">
    <property type="term" value="C:nucleus"/>
    <property type="evidence" value="ECO:0007669"/>
    <property type="project" value="UniProtKB-SubCell"/>
</dbReference>
<dbReference type="OrthoDB" id="29221at2759"/>
<keyword evidence="7" id="KW-1185">Reference proteome</keyword>
<keyword evidence="3" id="KW-0539">Nucleus</keyword>
<name>A0A653D216_CALMS</name>
<sequence length="303" mass="33369">MTYLLAPTSQAYPQTDSNNEQEHTQKKSKTEKTDKVKVAKKIAKDMERWAKTLNQKKEMSTSKTTAELNFSMSSAAADIGFSVLEKKSLASTSTAAPVFKHEEQIPIATATATGPLVAAYGGESDSSGDDEDDLLDFNTLICNLCKRQLGTAEALAKHARKSTLHKQNLEARRKRKGELAAEKIVYRDRAKERRMKYGDPDEPQPSKLKEKYLKAREAEAPVVSASVCEPIGSENVGNRLLQKMGWSEGQGLGKQNQGRTTIIQAEQHSSTVGLGNKRVDTLPWRASPTKTVSKKLCTLVTRS</sequence>
<dbReference type="PROSITE" id="PS50174">
    <property type="entry name" value="G_PATCH"/>
    <property type="match status" value="1"/>
</dbReference>
<keyword evidence="2" id="KW-0694">RNA-binding</keyword>
<accession>A0A653D216</accession>
<comment type="subcellular location">
    <subcellularLocation>
        <location evidence="1">Nucleus</location>
    </subcellularLocation>
</comment>
<protein>
    <recommendedName>
        <fullName evidence="5">G-patch domain-containing protein</fullName>
    </recommendedName>
</protein>
<dbReference type="GO" id="GO:0000398">
    <property type="term" value="P:mRNA splicing, via spliceosome"/>
    <property type="evidence" value="ECO:0007669"/>
    <property type="project" value="TreeGrafter"/>
</dbReference>
<evidence type="ECO:0000313" key="6">
    <source>
        <dbReference type="EMBL" id="VEN54203.1"/>
    </source>
</evidence>
<evidence type="ECO:0000256" key="2">
    <source>
        <dbReference type="ARBA" id="ARBA00022884"/>
    </source>
</evidence>
<feature type="domain" description="G-patch" evidence="5">
    <location>
        <begin position="233"/>
        <end position="279"/>
    </location>
</feature>
<gene>
    <name evidence="6" type="ORF">CALMAC_LOCUS13748</name>
</gene>
<evidence type="ECO:0000256" key="4">
    <source>
        <dbReference type="SAM" id="MobiDB-lite"/>
    </source>
</evidence>
<feature type="region of interest" description="Disordered" evidence="4">
    <location>
        <begin position="1"/>
        <end position="37"/>
    </location>
</feature>
<proteinExistence type="predicted"/>
<dbReference type="Pfam" id="PF01585">
    <property type="entry name" value="G-patch"/>
    <property type="match status" value="1"/>
</dbReference>
<evidence type="ECO:0000256" key="3">
    <source>
        <dbReference type="ARBA" id="ARBA00023242"/>
    </source>
</evidence>
<dbReference type="PANTHER" id="PTHR13948">
    <property type="entry name" value="RNA-BINDING PROTEIN"/>
    <property type="match status" value="1"/>
</dbReference>
<feature type="compositionally biased region" description="Basic and acidic residues" evidence="4">
    <location>
        <begin position="20"/>
        <end position="37"/>
    </location>
</feature>
<dbReference type="InterPro" id="IPR000467">
    <property type="entry name" value="G_patch_dom"/>
</dbReference>
<dbReference type="EMBL" id="CAACVG010009788">
    <property type="protein sequence ID" value="VEN54203.1"/>
    <property type="molecule type" value="Genomic_DNA"/>
</dbReference>
<evidence type="ECO:0000256" key="1">
    <source>
        <dbReference type="ARBA" id="ARBA00004123"/>
    </source>
</evidence>
<organism evidence="6 7">
    <name type="scientific">Callosobruchus maculatus</name>
    <name type="common">Southern cowpea weevil</name>
    <name type="synonym">Pulse bruchid</name>
    <dbReference type="NCBI Taxonomy" id="64391"/>
    <lineage>
        <taxon>Eukaryota</taxon>
        <taxon>Metazoa</taxon>
        <taxon>Ecdysozoa</taxon>
        <taxon>Arthropoda</taxon>
        <taxon>Hexapoda</taxon>
        <taxon>Insecta</taxon>
        <taxon>Pterygota</taxon>
        <taxon>Neoptera</taxon>
        <taxon>Endopterygota</taxon>
        <taxon>Coleoptera</taxon>
        <taxon>Polyphaga</taxon>
        <taxon>Cucujiformia</taxon>
        <taxon>Chrysomeloidea</taxon>
        <taxon>Chrysomelidae</taxon>
        <taxon>Bruchinae</taxon>
        <taxon>Bruchini</taxon>
        <taxon>Callosobruchus</taxon>
    </lineage>
</organism>
<dbReference type="Proteomes" id="UP000410492">
    <property type="component" value="Unassembled WGS sequence"/>
</dbReference>
<dbReference type="AlphaFoldDB" id="A0A653D216"/>
<dbReference type="SMART" id="SM00443">
    <property type="entry name" value="G_patch"/>
    <property type="match status" value="1"/>
</dbReference>
<feature type="compositionally biased region" description="Polar residues" evidence="4">
    <location>
        <begin position="7"/>
        <end position="18"/>
    </location>
</feature>